<comment type="caution">
    <text evidence="1">The sequence shown here is derived from an EMBL/GenBank/DDBJ whole genome shotgun (WGS) entry which is preliminary data.</text>
</comment>
<gene>
    <name evidence="1" type="ORF">CRV06_05335</name>
</gene>
<dbReference type="RefSeq" id="WP_129081662.1">
    <property type="nucleotide sequence ID" value="NZ_CP041070.1"/>
</dbReference>
<dbReference type="OrthoDB" id="3358108at2"/>
<organism evidence="1 2">
    <name type="scientific">Halarcobacter anaerophilus</name>
    <dbReference type="NCBI Taxonomy" id="877500"/>
    <lineage>
        <taxon>Bacteria</taxon>
        <taxon>Pseudomonadati</taxon>
        <taxon>Campylobacterota</taxon>
        <taxon>Epsilonproteobacteria</taxon>
        <taxon>Campylobacterales</taxon>
        <taxon>Arcobacteraceae</taxon>
        <taxon>Halarcobacter</taxon>
    </lineage>
</organism>
<protein>
    <submittedName>
        <fullName evidence="1">Uncharacterized protein</fullName>
    </submittedName>
</protein>
<accession>A0A4Q0Y0R4</accession>
<proteinExistence type="predicted"/>
<dbReference type="EMBL" id="PDKO01000003">
    <property type="protein sequence ID" value="RXJ63617.1"/>
    <property type="molecule type" value="Genomic_DNA"/>
</dbReference>
<name>A0A4Q0Y0R4_9BACT</name>
<evidence type="ECO:0000313" key="1">
    <source>
        <dbReference type="EMBL" id="RXJ63617.1"/>
    </source>
</evidence>
<dbReference type="Proteomes" id="UP000290191">
    <property type="component" value="Unassembled WGS sequence"/>
</dbReference>
<keyword evidence="2" id="KW-1185">Reference proteome</keyword>
<evidence type="ECO:0000313" key="2">
    <source>
        <dbReference type="Proteomes" id="UP000290191"/>
    </source>
</evidence>
<dbReference type="AlphaFoldDB" id="A0A4Q0Y0R4"/>
<sequence>MSNEKEIREAFKKLLDSKFPKGFTFDEFSGGALRTRPDLATFLPNHIVFTEIKSNKDNLSRLDNQTGDYTKFADHVYVILDEKHHKQWWSKYRDKYTTETVYFYKNENFYYANEKLDREIEELYFYEYPSNNSKILTFLWKEEKYPFTSFIKGRTKILNDELVIQSLYTEREIIDMSHYILYDRAKNRAGSKSGKAMTYNCGWYDRNIPYKEHRQSLFNQINCEKAKKLNKKEQKIKHKSSKDSFPWIN</sequence>
<reference evidence="1 2" key="1">
    <citation type="submission" date="2017-10" db="EMBL/GenBank/DDBJ databases">
        <title>Genomics of the genus Arcobacter.</title>
        <authorList>
            <person name="Perez-Cataluna A."/>
            <person name="Figueras M.J."/>
        </authorList>
    </citation>
    <scope>NUCLEOTIDE SEQUENCE [LARGE SCALE GENOMIC DNA]</scope>
    <source>
        <strain evidence="1 2">DSM 24636</strain>
    </source>
</reference>